<dbReference type="GO" id="GO:0042147">
    <property type="term" value="P:retrograde transport, endosome to Golgi"/>
    <property type="evidence" value="ECO:0007669"/>
    <property type="project" value="InterPro"/>
</dbReference>
<dbReference type="GO" id="GO:0000139">
    <property type="term" value="C:Golgi membrane"/>
    <property type="evidence" value="ECO:0007669"/>
    <property type="project" value="UniProtKB-SubCell"/>
</dbReference>
<dbReference type="GO" id="GO:0005783">
    <property type="term" value="C:endoplasmic reticulum"/>
    <property type="evidence" value="ECO:0007669"/>
    <property type="project" value="TreeGrafter"/>
</dbReference>
<evidence type="ECO:0000256" key="3">
    <source>
        <dbReference type="ARBA" id="ARBA00022989"/>
    </source>
</evidence>
<dbReference type="PANTHER" id="PTHR21493">
    <property type="entry name" value="CGI-141-RELATED/LIPASE CONTAINING PROTEIN"/>
    <property type="match status" value="1"/>
</dbReference>
<organism evidence="8">
    <name type="scientific">Notodromas monacha</name>
    <dbReference type="NCBI Taxonomy" id="399045"/>
    <lineage>
        <taxon>Eukaryota</taxon>
        <taxon>Metazoa</taxon>
        <taxon>Ecdysozoa</taxon>
        <taxon>Arthropoda</taxon>
        <taxon>Crustacea</taxon>
        <taxon>Oligostraca</taxon>
        <taxon>Ostracoda</taxon>
        <taxon>Podocopa</taxon>
        <taxon>Podocopida</taxon>
        <taxon>Cypridocopina</taxon>
        <taxon>Cypridoidea</taxon>
        <taxon>Cyprididae</taxon>
        <taxon>Notodromas</taxon>
    </lineage>
</organism>
<dbReference type="Pfam" id="PF04178">
    <property type="entry name" value="Got1"/>
    <property type="match status" value="1"/>
</dbReference>
<evidence type="ECO:0000313" key="9">
    <source>
        <dbReference type="Proteomes" id="UP000678499"/>
    </source>
</evidence>
<dbReference type="GO" id="GO:0005829">
    <property type="term" value="C:cytosol"/>
    <property type="evidence" value="ECO:0007669"/>
    <property type="project" value="GOC"/>
</dbReference>
<dbReference type="Proteomes" id="UP000678499">
    <property type="component" value="Unassembled WGS sequence"/>
</dbReference>
<sequence length="139" mass="15209">MFEISEVQKIGVGLVCFGIGFFTLGIILMLDRALMAMGNILFIAGVGFVMGHQRLLAFFTDRQKIKGTLCFSGGVAFVLIGWPFVGMVVELYGSVLLFKHLIPMVLLWLRQVPVIGMILRLPGISSVVDTLSDDSKSIV</sequence>
<evidence type="ECO:0000256" key="5">
    <source>
        <dbReference type="ARBA" id="ARBA00023136"/>
    </source>
</evidence>
<feature type="transmembrane region" description="Helical" evidence="7">
    <location>
        <begin position="68"/>
        <end position="85"/>
    </location>
</feature>
<dbReference type="GO" id="GO:0006888">
    <property type="term" value="P:endoplasmic reticulum to Golgi vesicle-mediated transport"/>
    <property type="evidence" value="ECO:0007669"/>
    <property type="project" value="InterPro"/>
</dbReference>
<evidence type="ECO:0000256" key="7">
    <source>
        <dbReference type="SAM" id="Phobius"/>
    </source>
</evidence>
<name>A0A7R9BI17_9CRUS</name>
<dbReference type="OrthoDB" id="204784at2759"/>
<dbReference type="PANTHER" id="PTHR21493:SF9">
    <property type="entry name" value="GOLGI TRANSPORT PROTEIN 1-RELATED"/>
    <property type="match status" value="1"/>
</dbReference>
<keyword evidence="2 7" id="KW-0812">Transmembrane</keyword>
<accession>A0A7R9BI17</accession>
<protein>
    <recommendedName>
        <fullName evidence="10">Vesicle transport protein GOT1B</fullName>
    </recommendedName>
</protein>
<evidence type="ECO:0000256" key="1">
    <source>
        <dbReference type="ARBA" id="ARBA00004653"/>
    </source>
</evidence>
<feature type="transmembrane region" description="Helical" evidence="7">
    <location>
        <begin position="12"/>
        <end position="30"/>
    </location>
</feature>
<keyword evidence="5 7" id="KW-0472">Membrane</keyword>
<evidence type="ECO:0000256" key="4">
    <source>
        <dbReference type="ARBA" id="ARBA00023034"/>
    </source>
</evidence>
<proteinExistence type="inferred from homology"/>
<dbReference type="InterPro" id="IPR007305">
    <property type="entry name" value="Vesicle_transpt_Got1/SFT2"/>
</dbReference>
<evidence type="ECO:0008006" key="10">
    <source>
        <dbReference type="Google" id="ProtNLM"/>
    </source>
</evidence>
<comment type="subcellular location">
    <subcellularLocation>
        <location evidence="1">Golgi apparatus membrane</location>
        <topology evidence="1">Multi-pass membrane protein</topology>
    </subcellularLocation>
</comment>
<keyword evidence="4" id="KW-0333">Golgi apparatus</keyword>
<evidence type="ECO:0000313" key="8">
    <source>
        <dbReference type="EMBL" id="CAD7275739.1"/>
    </source>
</evidence>
<comment type="similarity">
    <text evidence="6">Belongs to the GOT1 family.</text>
</comment>
<evidence type="ECO:0000256" key="2">
    <source>
        <dbReference type="ARBA" id="ARBA00022692"/>
    </source>
</evidence>
<gene>
    <name evidence="8" type="ORF">NMOB1V02_LOCUS3528</name>
</gene>
<feature type="transmembrane region" description="Helical" evidence="7">
    <location>
        <begin position="36"/>
        <end position="56"/>
    </location>
</feature>
<keyword evidence="9" id="KW-1185">Reference proteome</keyword>
<dbReference type="AlphaFoldDB" id="A0A7R9BI17"/>
<keyword evidence="3 7" id="KW-1133">Transmembrane helix</keyword>
<reference evidence="8" key="1">
    <citation type="submission" date="2020-11" db="EMBL/GenBank/DDBJ databases">
        <authorList>
            <person name="Tran Van P."/>
        </authorList>
    </citation>
    <scope>NUCLEOTIDE SEQUENCE</scope>
</reference>
<dbReference type="InterPro" id="IPR045176">
    <property type="entry name" value="Got1"/>
</dbReference>
<evidence type="ECO:0000256" key="6">
    <source>
        <dbReference type="ARBA" id="ARBA00025799"/>
    </source>
</evidence>
<dbReference type="EMBL" id="CAJPEX010000471">
    <property type="protein sequence ID" value="CAG0915891.1"/>
    <property type="molecule type" value="Genomic_DNA"/>
</dbReference>
<dbReference type="EMBL" id="OA882508">
    <property type="protein sequence ID" value="CAD7275739.1"/>
    <property type="molecule type" value="Genomic_DNA"/>
</dbReference>